<dbReference type="InterPro" id="IPR051346">
    <property type="entry name" value="OTU_Deubiquitinase"/>
</dbReference>
<dbReference type="InterPro" id="IPR046541">
    <property type="entry name" value="DUF6606"/>
</dbReference>
<comment type="catalytic activity">
    <reaction evidence="1">
        <text>Thiol-dependent hydrolysis of ester, thioester, amide, peptide and isopeptide bonds formed by the C-terminal Gly of ubiquitin (a 76-residue protein attached to proteins as an intracellular targeting signal).</text>
        <dbReference type="EC" id="3.4.19.12"/>
    </reaction>
</comment>
<evidence type="ECO:0000256" key="6">
    <source>
        <dbReference type="ARBA" id="ARBA00022807"/>
    </source>
</evidence>
<keyword evidence="12" id="KW-1185">Reference proteome</keyword>
<evidence type="ECO:0000256" key="5">
    <source>
        <dbReference type="ARBA" id="ARBA00022801"/>
    </source>
</evidence>
<feature type="region of interest" description="Disordered" evidence="7">
    <location>
        <begin position="30"/>
        <end position="92"/>
    </location>
</feature>
<evidence type="ECO:0000313" key="12">
    <source>
        <dbReference type="Proteomes" id="UP001307849"/>
    </source>
</evidence>
<feature type="region of interest" description="Disordered" evidence="7">
    <location>
        <begin position="3367"/>
        <end position="3450"/>
    </location>
</feature>
<feature type="compositionally biased region" description="Low complexity" evidence="7">
    <location>
        <begin position="80"/>
        <end position="92"/>
    </location>
</feature>
<dbReference type="EMBL" id="JAVHJM010000012">
    <property type="protein sequence ID" value="KAK6500898.1"/>
    <property type="molecule type" value="Genomic_DNA"/>
</dbReference>
<dbReference type="InterPro" id="IPR022099">
    <property type="entry name" value="DUF3638"/>
</dbReference>
<gene>
    <name evidence="11" type="ORF">TWF506_003658</name>
</gene>
<keyword evidence="5" id="KW-0378">Hydrolase</keyword>
<feature type="compositionally biased region" description="Low complexity" evidence="7">
    <location>
        <begin position="55"/>
        <end position="68"/>
    </location>
</feature>
<keyword evidence="4" id="KW-0833">Ubl conjugation pathway</keyword>
<feature type="compositionally biased region" description="Acidic residues" evidence="7">
    <location>
        <begin position="3388"/>
        <end position="3401"/>
    </location>
</feature>
<comment type="caution">
    <text evidence="11">The sequence shown here is derived from an EMBL/GenBank/DDBJ whole genome shotgun (WGS) entry which is preliminary data.</text>
</comment>
<evidence type="ECO:0000259" key="8">
    <source>
        <dbReference type="Pfam" id="PF12340"/>
    </source>
</evidence>
<dbReference type="InterPro" id="IPR022105">
    <property type="entry name" value="DUF3645"/>
</dbReference>
<evidence type="ECO:0000313" key="11">
    <source>
        <dbReference type="EMBL" id="KAK6500898.1"/>
    </source>
</evidence>
<sequence length="3450" mass="392614">MIDIDVSTSRFGDAEVDAVMSTLKRRLRIAPEDDEAGPSRRPRLSDIRSTEGVVSGPSSLLSPSQSLPANPGIRGSTQNSFMVDSSMSSSTEDPSEMMALQKALFDPLILNVFLPPKLPDKTLDRWVQKEADHLLLALLAQAADDFGKALTLEQHPWWKRVQKNLSTMVRLYKPDEEQAWLSKENLIEALTDMETGDFITLYIRKQNAGVVVRKKEDDAIFESFEASCLADAVSECRRRLKCSFPGPSIATKLSIFEDERFIDSLSEYLSFTDGSAADNPDGKGGTVNDIGATNPSFITHLLTNIIRGVGRPDNARETKICKRVGDAVLGAEASVWRRSPLWLVVRVGLQSTLKLETRHGVDWYKCFQVYFMSKILQKALDLDLVTQDILYIMGAKIARRRQKLSGTVPEFVKAEVTSTVELLSKKLQRRWKQFYTFEAKQISWSPGSLEVAADCKLKLATSGDYLVSVIDGTTSLTSSELAQRPFIPGKYFRITDPLSLKEGRLKAELLNASKKDLAVILMDIESWVDTGIDAHATLYQRRRDNRPEFQQSQKDAVIQLGQLFDDYFRFAVQEYEGNPENLSVAFLTGFEIWVAMDKITTSCTPLLARYHPEIQGKHLNNLVLPSRRQMERLAAIQTYIMDRADKATISKPTMFKDKFSESSFACLYFDQEPYLQDLLGSVREAATTARRDMCSNLKEVNRQYHLIMTDYHRMDHELTPTGRHRTQKKCPKCLKENEAKSLTVGIHEWPLPDKNGSDEGDDALTKTIIFELDCPKHFTAWRDTTFKMLINTSAILQFSDTHPETRANEKLSTYIGLRDFYKDERTAGITLASPKKAMGRLGGVNVDLPAEENEILVPFSFRPRYWYGDTAGGHWVSDFFKLKGTWDRRMLSYKLPNSSVYKPLQFALRRCDHSSNEILALQSKCHPKLSLHEFYEYGTLRAGHRLQWLNISKNLKARSLSLDRKEVSFLILQAAWEAGPVVRGTKHIFLRENHRSFDKTSVIFDILDVVERLVLSIKTNWREIVMATTIIALTCRCLALLKKDQQAAITKACSLILRLRETVYGWIEELREKIKLEQEEDRLAEKLQHLMHCAATCRMTYEVPIKRARDLIDGLIPGEELDGRCDPKHISIYLETAAIIRDNLPAKREHVEDYFRHAIDRSNRLSHRWEARVRDFVLHDNAPIDLAVEKQWQPHVRRGIWEAADAPNEHWLRAITRPVSGDRDVQVSLNLLDGQILIDSIPFGRLPQEYFNHPTYDRIFGGEILTVGPSSLSGMQFETRFPIEGHAVHFALKGESLIIRSQKEGAIYELIPHTLFGSDLCNPLIEDYTHWLDTTTSTVQFRKIENKWDTQNYDWKLDLKDGGPTLSRLEDPKVLVIDPSSSTANEVTQVLGCLEEKSHILITATQNERTMIFADLARLNLRFSSKDERFVCRNFSGFVVDEDQNIGCLHGLVNKLVLRKGHERIALIPFGDVLLKRYDNFTQVTVGCAQSYQAYTVDKRLGRLVGNGSITSRLYQLYLHAVTSSPSCQIDILTGRTGTEEAASLLGSGAVKSFQELDNADIKLLHLIAHLTPRRVKNILKKDTKKDNERDSTKKARIEIVSWEENLSFNCQRDLFRVGASQVIEYWMKAKKFLETDKNIAEDLVQNDEQDEDDVAIETGKEDKRIEEGVRRGDELLLRRAAYRNEVFYAFLENTWGKVRNGEAYLEDYDEDIDMLLSRADPAPIEDMSYTARDGTIEDEEDKGPQVCQLVRLLLRWKTGMDPPNLWGAFSSYTVTGVKGSNSSVKLQMNDALLRRSAGEIWCALFHLCRNASRSDDMFKLIFTLGTLMYRDGFDPTIVHALAAAAILPIFRDDGFSIPPGHYDVKQGYMLNTKELEKVIKLSTKPFETSRYYGMAANPGENAQVANARRRISYNEESGLQRAKLRQYYEDQWETARPVQPANSRSYNLIDLRDVHDAMTKYFAKVSRISKLKKAIDRIQGVLTVHLDQKSPVQPIYVFSTFREVTPRDKEPVTVEYIMENISPPVLDSVREAPTTFTKSGLSATENVHVVQPTLRLAQLQSLFRNLNGPRCSQFQKVYAEDLKQSVEALRAFNGNTGSRDLPLALEIIQEHAIQWEEHVRVLESAIRARLEPIHFGNRIKIVEGQETLYHAGLWPRITIFSLLRRLSYHTVDIPEGWKRAIVSYGTALRELGRAERLAHFATHGEVQSFWEALADTDTLKWDPMDMPEWLLLELENNFCMRDVQAEIAKEMISPRSGSSSVMQLNMGEGKSSVIIPAVAATLADGTKLVRVVVLKPLSREMFNLLRSKLGGLCSRRIYFLPFRRGLDITVRDAQLIKSIYEECIADGGILLAQNEHLLSFKLLGLEKICLEEDESYIGPELHETQKWLDRNARDLLDESDEILRVNHTLVYTVGAQQPMNNQPYRWLDLLKVFDVVKEQISGLQSRFPQGFEIESKGANDFPYFRILQTKAAEALTTVVVADLLFGDHPDRQWFATVAPERRKMISNFVTKKEFPEEDIVELKQTLRGGHMLAAALLFRGLFAYDIMRFCLQEKRWRVDYGADFDRTLLAVPFKAKDTPSLASDFAHPEVLLCLTCLSWYNYGLNWGEVKDCIEAVRAVDNPEDEYCRWIEGDKALPEHLKSLKGVNLDNPEDFESFLFPGLQWNKKVIDFYLQTFVFPRFSKQFPYKLTSSGWDIVESKTHLTSGFSGTNDNKYLLPLSIQQQDLESHQHTNALVLNYLLATENNHYMRSSKPRTREKLTVLGLLDSIVLQNPPISVLLDVGAQVLELGNEEVAKEWLSRAAKSNPERWQAAIFFNTKDEICVVDLAGRVELLMTSNFAKQMENCLCYLDDAHTRGTDLQFPLGSRAMITLGPKTTKDRLVQGAMRMRKLGKGHSVVFCAPPDVEAQILAVSPGKNKVENVDVLKWALRETCKQTKRNAELWAAQGVNYAQRLVARNDYERMAEWTVLRRLLFELEKMSLADLYDLKASPGESYIDRITRLNIASHPIVAKIIEHCRVFDIQNFDALTGELDEEQEREVEQEVERERQIELPPPAKPLLHELHKDITKFVTTGNLSKNSKAAEPAITSLRKTSIREHIRPGSWSTKLLVSQDFARTVEISTHLEGGRQIDYQDNFVRPVSFILSSVKGNVKKRVTLLIISPFEANQLLERIKGSHHVHLHIYMPRTTKSMPSFEDLRWMNVGKTYPRSWVLPSALLDQLNLFAGQLYFRHATAYHHTAEWLSLRTPELHPTSEWFEDGFVPPGHRQRRDGETFKSTFKTSPVPCMQGLVAIRRKGMKSGLTQLGLLLDGKLIHEDQFDEADEDVERIWGEDTVSADESDTADYIKEEVEPLVRSAAATLRAQQQTYTPMEIDEGDVAGGIQPEAGEAGDDEDDNDPDDELPPHIKGESEGEDSDNGVDPSLFYRDSSPLAPPEEGENETSGDEVAVQW</sequence>
<dbReference type="GO" id="GO:0006508">
    <property type="term" value="P:proteolysis"/>
    <property type="evidence" value="ECO:0007669"/>
    <property type="project" value="UniProtKB-KW"/>
</dbReference>
<evidence type="ECO:0000256" key="3">
    <source>
        <dbReference type="ARBA" id="ARBA00022670"/>
    </source>
</evidence>
<evidence type="ECO:0000259" key="10">
    <source>
        <dbReference type="Pfam" id="PF20255"/>
    </source>
</evidence>
<proteinExistence type="predicted"/>
<evidence type="ECO:0000256" key="2">
    <source>
        <dbReference type="ARBA" id="ARBA00012759"/>
    </source>
</evidence>
<dbReference type="PANTHER" id="PTHR13367">
    <property type="entry name" value="UBIQUITIN THIOESTERASE"/>
    <property type="match status" value="1"/>
</dbReference>
<evidence type="ECO:0000256" key="4">
    <source>
        <dbReference type="ARBA" id="ARBA00022786"/>
    </source>
</evidence>
<dbReference type="Proteomes" id="UP001307849">
    <property type="component" value="Unassembled WGS sequence"/>
</dbReference>
<reference evidence="11 12" key="1">
    <citation type="submission" date="2019-10" db="EMBL/GenBank/DDBJ databases">
        <authorList>
            <person name="Palmer J.M."/>
        </authorList>
    </citation>
    <scope>NUCLEOTIDE SEQUENCE [LARGE SCALE GENOMIC DNA]</scope>
    <source>
        <strain evidence="11 12">TWF506</strain>
    </source>
</reference>
<dbReference type="GO" id="GO:0004843">
    <property type="term" value="F:cysteine-type deubiquitinase activity"/>
    <property type="evidence" value="ECO:0007669"/>
    <property type="project" value="UniProtKB-EC"/>
</dbReference>
<evidence type="ECO:0000259" key="9">
    <source>
        <dbReference type="Pfam" id="PF12359"/>
    </source>
</evidence>
<feature type="domain" description="DUF3638" evidence="8">
    <location>
        <begin position="2221"/>
        <end position="2444"/>
    </location>
</feature>
<dbReference type="PANTHER" id="PTHR13367:SF34">
    <property type="match status" value="1"/>
</dbReference>
<protein>
    <recommendedName>
        <fullName evidence="2">ubiquitinyl hydrolase 1</fullName>
        <ecNumber evidence="2">3.4.19.12</ecNumber>
    </recommendedName>
</protein>
<name>A0AAN8RQK0_9PEZI</name>
<feature type="domain" description="DUF6606" evidence="10">
    <location>
        <begin position="109"/>
        <end position="377"/>
    </location>
</feature>
<evidence type="ECO:0000256" key="7">
    <source>
        <dbReference type="SAM" id="MobiDB-lite"/>
    </source>
</evidence>
<dbReference type="EC" id="3.4.19.12" evidence="2"/>
<dbReference type="Pfam" id="PF12359">
    <property type="entry name" value="DUF3645"/>
    <property type="match status" value="1"/>
</dbReference>
<feature type="domain" description="DUF3645" evidence="9">
    <location>
        <begin position="2566"/>
        <end position="2596"/>
    </location>
</feature>
<dbReference type="Pfam" id="PF12340">
    <property type="entry name" value="DUF3638"/>
    <property type="match status" value="1"/>
</dbReference>
<evidence type="ECO:0000256" key="1">
    <source>
        <dbReference type="ARBA" id="ARBA00000707"/>
    </source>
</evidence>
<dbReference type="Pfam" id="PF20255">
    <property type="entry name" value="DUF6606"/>
    <property type="match status" value="1"/>
</dbReference>
<keyword evidence="3" id="KW-0645">Protease</keyword>
<keyword evidence="6" id="KW-0788">Thiol protease</keyword>
<organism evidence="11 12">
    <name type="scientific">Arthrobotrys conoides</name>
    <dbReference type="NCBI Taxonomy" id="74498"/>
    <lineage>
        <taxon>Eukaryota</taxon>
        <taxon>Fungi</taxon>
        <taxon>Dikarya</taxon>
        <taxon>Ascomycota</taxon>
        <taxon>Pezizomycotina</taxon>
        <taxon>Orbiliomycetes</taxon>
        <taxon>Orbiliales</taxon>
        <taxon>Orbiliaceae</taxon>
        <taxon>Arthrobotrys</taxon>
    </lineage>
</organism>
<accession>A0AAN8RQK0</accession>